<feature type="domain" description="Methyltransferase type 12" evidence="3">
    <location>
        <begin position="316"/>
        <end position="414"/>
    </location>
</feature>
<comment type="caution">
    <text evidence="4">The sequence shown here is derived from an EMBL/GenBank/DDBJ whole genome shotgun (WGS) entry which is preliminary data.</text>
</comment>
<dbReference type="GO" id="GO:0016137">
    <property type="term" value="P:glycoside metabolic process"/>
    <property type="evidence" value="ECO:0007669"/>
    <property type="project" value="UniProtKB-ARBA"/>
</dbReference>
<dbReference type="InterPro" id="IPR029063">
    <property type="entry name" value="SAM-dependent_MTases_sf"/>
</dbReference>
<dbReference type="GO" id="GO:0032259">
    <property type="term" value="P:methylation"/>
    <property type="evidence" value="ECO:0007669"/>
    <property type="project" value="UniProtKB-KW"/>
</dbReference>
<protein>
    <submittedName>
        <fullName evidence="4">Methyltransferase domain-containing protein</fullName>
    </submittedName>
</protein>
<dbReference type="InterPro" id="IPR003737">
    <property type="entry name" value="GlcNAc_PI_deacetylase-related"/>
</dbReference>
<evidence type="ECO:0000313" key="5">
    <source>
        <dbReference type="Proteomes" id="UP000313849"/>
    </source>
</evidence>
<dbReference type="InterPro" id="IPR024078">
    <property type="entry name" value="LmbE-like_dom_sf"/>
</dbReference>
<dbReference type="GO" id="GO:0016811">
    <property type="term" value="F:hydrolase activity, acting on carbon-nitrogen (but not peptide) bonds, in linear amides"/>
    <property type="evidence" value="ECO:0007669"/>
    <property type="project" value="TreeGrafter"/>
</dbReference>
<gene>
    <name evidence="4" type="ORF">FH969_12675</name>
</gene>
<keyword evidence="1" id="KW-0862">Zinc</keyword>
<dbReference type="Pfam" id="PF08242">
    <property type="entry name" value="Methyltransf_12"/>
    <property type="match status" value="1"/>
</dbReference>
<feature type="region of interest" description="Disordered" evidence="2">
    <location>
        <begin position="1"/>
        <end position="26"/>
    </location>
</feature>
<dbReference type="Pfam" id="PF02585">
    <property type="entry name" value="PIG-L"/>
    <property type="match status" value="1"/>
</dbReference>
<sequence length="476" mass="50977">MVTAPAGTARPPAFDGRAPGTPAQAWQADPRWADLPAPRLPLTGTVVVIAAHPDDETLGAGGLVAMLADAGRPAHVVVVTDGAASHPDSPTLTPAALVARRAAEVRDAVGHLSPDSPVTLLGHPDGATDEVRDAIRSDLAAALDAVGDLALVLAPYRGDAHRDHRVVGEVAAELAEQRGVLLWEYPIWLWHWADPAHELVPWSRLRALPLSASAALRTVRATRAHASQVVPLSADPRDAAPLHPAFVAGLDRDVALVVVPDGEPTAAPDAGLAADYFDGTYSRHEDPWGFVDRWYEERKRALTLAALPAARYRRALELGASIGVLTAELAQRCGELVATDTALAAVERARHRIQQRLGPASARVDVLQHDLRDPLPPGAFDLVVLSEVGYYLSRPALRGAVRRLLAALEPGGTLLACHWRHPVTDYPLTGDEVHRILAEELAGSLRRLVRHEEDDLLLEVWCADPRSVAQRTGLVP</sequence>
<dbReference type="GO" id="GO:0008168">
    <property type="term" value="F:methyltransferase activity"/>
    <property type="evidence" value="ECO:0007669"/>
    <property type="project" value="UniProtKB-KW"/>
</dbReference>
<keyword evidence="4" id="KW-0808">Transferase</keyword>
<keyword evidence="5" id="KW-1185">Reference proteome</keyword>
<name>A0A5C5BBF3_9MICO</name>
<dbReference type="CDD" id="cd02440">
    <property type="entry name" value="AdoMet_MTases"/>
    <property type="match status" value="1"/>
</dbReference>
<dbReference type="Gene3D" id="3.40.50.150">
    <property type="entry name" value="Vaccinia Virus protein VP39"/>
    <property type="match status" value="1"/>
</dbReference>
<accession>A0A5C5BBF3</accession>
<evidence type="ECO:0000256" key="1">
    <source>
        <dbReference type="ARBA" id="ARBA00022833"/>
    </source>
</evidence>
<dbReference type="SUPFAM" id="SSF102588">
    <property type="entry name" value="LmbE-like"/>
    <property type="match status" value="1"/>
</dbReference>
<evidence type="ECO:0000259" key="3">
    <source>
        <dbReference type="Pfam" id="PF08242"/>
    </source>
</evidence>
<evidence type="ECO:0000256" key="2">
    <source>
        <dbReference type="SAM" id="MobiDB-lite"/>
    </source>
</evidence>
<dbReference type="EMBL" id="VENP01000058">
    <property type="protein sequence ID" value="TNU73206.1"/>
    <property type="molecule type" value="Genomic_DNA"/>
</dbReference>
<dbReference type="SUPFAM" id="SSF53335">
    <property type="entry name" value="S-adenosyl-L-methionine-dependent methyltransferases"/>
    <property type="match status" value="1"/>
</dbReference>
<reference evidence="4 5" key="1">
    <citation type="submission" date="2019-06" db="EMBL/GenBank/DDBJ databases">
        <title>Draft genome sequence of Miniimonas arenae KCTC 19750T isolated from sea sand.</title>
        <authorList>
            <person name="Park S.-J."/>
        </authorList>
    </citation>
    <scope>NUCLEOTIDE SEQUENCE [LARGE SCALE GENOMIC DNA]</scope>
    <source>
        <strain evidence="4 5">KCTC 19750</strain>
    </source>
</reference>
<keyword evidence="4" id="KW-0489">Methyltransferase</keyword>
<dbReference type="Gene3D" id="3.40.50.10320">
    <property type="entry name" value="LmbE-like"/>
    <property type="match status" value="1"/>
</dbReference>
<dbReference type="RefSeq" id="WP_139987471.1">
    <property type="nucleotide sequence ID" value="NZ_VENP01000058.1"/>
</dbReference>
<organism evidence="4 5">
    <name type="scientific">Miniimonas arenae</name>
    <dbReference type="NCBI Taxonomy" id="676201"/>
    <lineage>
        <taxon>Bacteria</taxon>
        <taxon>Bacillati</taxon>
        <taxon>Actinomycetota</taxon>
        <taxon>Actinomycetes</taxon>
        <taxon>Micrococcales</taxon>
        <taxon>Beutenbergiaceae</taxon>
        <taxon>Miniimonas</taxon>
    </lineage>
</organism>
<dbReference type="InterPro" id="IPR013217">
    <property type="entry name" value="Methyltransf_12"/>
</dbReference>
<dbReference type="OrthoDB" id="116799at2"/>
<dbReference type="PANTHER" id="PTHR12993:SF29">
    <property type="entry name" value="BLR3841 PROTEIN"/>
    <property type="match status" value="1"/>
</dbReference>
<evidence type="ECO:0000313" key="4">
    <source>
        <dbReference type="EMBL" id="TNU73206.1"/>
    </source>
</evidence>
<proteinExistence type="predicted"/>
<dbReference type="PANTHER" id="PTHR12993">
    <property type="entry name" value="N-ACETYLGLUCOSAMINYL-PHOSPHATIDYLINOSITOL DE-N-ACETYLASE-RELATED"/>
    <property type="match status" value="1"/>
</dbReference>
<dbReference type="AlphaFoldDB" id="A0A5C5BBF3"/>
<dbReference type="Proteomes" id="UP000313849">
    <property type="component" value="Unassembled WGS sequence"/>
</dbReference>